<dbReference type="EMBL" id="EF540339">
    <property type="protein sequence ID" value="ABV49407.1"/>
    <property type="molecule type" value="mRNA"/>
</dbReference>
<dbReference type="Gene3D" id="3.90.25.10">
    <property type="entry name" value="UDP-galactose 4-epimerase, domain 1"/>
    <property type="match status" value="1"/>
</dbReference>
<name>A9LFJ7_KARBR</name>
<reference evidence="3" key="1">
    <citation type="journal article" date="2007" name="BMC Evol. Biol.">
        <title>Horizontal gene transfer in chromalveolates.</title>
        <authorList>
            <person name="Nosenko T."/>
            <person name="Bhattacharya D."/>
        </authorList>
    </citation>
    <scope>NUCLEOTIDE SEQUENCE</scope>
    <source>
        <strain evidence="3">Wilson</strain>
    </source>
</reference>
<feature type="domain" description="NAD-dependent epimerase/dehydratase" evidence="2">
    <location>
        <begin position="14"/>
        <end position="293"/>
    </location>
</feature>
<dbReference type="Pfam" id="PF01370">
    <property type="entry name" value="Epimerase"/>
    <property type="match status" value="1"/>
</dbReference>
<dbReference type="Gene3D" id="3.40.50.720">
    <property type="entry name" value="NAD(P)-binding Rossmann-like Domain"/>
    <property type="match status" value="2"/>
</dbReference>
<evidence type="ECO:0000256" key="1">
    <source>
        <dbReference type="ARBA" id="ARBA00007637"/>
    </source>
</evidence>
<dbReference type="AlphaFoldDB" id="A9LFJ7"/>
<protein>
    <submittedName>
        <fullName evidence="3">NAD dependent sugar nucleotide epimerase/dehydratase</fullName>
    </submittedName>
</protein>
<accession>A9LFJ7</accession>
<proteinExistence type="evidence at transcript level"/>
<evidence type="ECO:0000313" key="3">
    <source>
        <dbReference type="EMBL" id="ABV49407.1"/>
    </source>
</evidence>
<dbReference type="InterPro" id="IPR036291">
    <property type="entry name" value="NAD(P)-bd_dom_sf"/>
</dbReference>
<sequence>MTGDDLMDLNGMTALVTGGAGMIGTHITRVLMAEHGCKVRIIDKLHPTTHPTEKLPNWVPAEAEFMKGDVTSREDMTKALQGVDIVFHQAIQGYEPAYPACCERCLSDAAQGVCVLFDLIKELKLPVKKVVTASSMAIYGESSLMRKDGTEFVPDGYRSVERMSKQQWEVLDENGEECPKAYPMKESRTKTPPAIYHIAKYTQELATLAAGKELGISTTCLRYSIVHGPYQSFHNPYTGVISIFCARIMNGKSPVVFEDGQQTRDFCFAEDVARANIHVCRHPKSGGKAYNVGTGRGGDTMHNVASLLCQLLDGTGAIKPQYNNDFRTTDTRHIALDPTELMSLGWKPLVSLEEGMRRHVQWMKDSSGEVPEDKFDAAYEDMLAKGIVKR</sequence>
<organism evidence="3">
    <name type="scientific">Karenia brevis</name>
    <name type="common">Red tide dinoflagellate</name>
    <name type="synonym">Gymnodinium breve</name>
    <dbReference type="NCBI Taxonomy" id="156230"/>
    <lineage>
        <taxon>Eukaryota</taxon>
        <taxon>Sar</taxon>
        <taxon>Alveolata</taxon>
        <taxon>Dinophyceae</taxon>
        <taxon>Gymnodiniales</taxon>
        <taxon>Kareniaceae</taxon>
        <taxon>Karenia</taxon>
    </lineage>
</organism>
<dbReference type="SUPFAM" id="SSF51735">
    <property type="entry name" value="NAD(P)-binding Rossmann-fold domains"/>
    <property type="match status" value="1"/>
</dbReference>
<dbReference type="InterPro" id="IPR001509">
    <property type="entry name" value="Epimerase_deHydtase"/>
</dbReference>
<dbReference type="PANTHER" id="PTHR43000">
    <property type="entry name" value="DTDP-D-GLUCOSE 4,6-DEHYDRATASE-RELATED"/>
    <property type="match status" value="1"/>
</dbReference>
<evidence type="ECO:0000259" key="2">
    <source>
        <dbReference type="Pfam" id="PF01370"/>
    </source>
</evidence>
<comment type="similarity">
    <text evidence="1">Belongs to the NAD(P)-dependent epimerase/dehydratase family.</text>
</comment>